<feature type="compositionally biased region" description="Low complexity" evidence="2">
    <location>
        <begin position="9"/>
        <end position="38"/>
    </location>
</feature>
<evidence type="ECO:0000313" key="3">
    <source>
        <dbReference type="EMBL" id="EGU74057.1"/>
    </source>
</evidence>
<dbReference type="Pfam" id="PF13489">
    <property type="entry name" value="Methyltransf_23"/>
    <property type="match status" value="1"/>
</dbReference>
<protein>
    <recommendedName>
        <fullName evidence="4">Secondary metabolism regulator LAE1</fullName>
    </recommendedName>
</protein>
<accession>F9G9W5</accession>
<dbReference type="CDD" id="cd02440">
    <property type="entry name" value="AdoMet_MTases"/>
    <property type="match status" value="1"/>
</dbReference>
<dbReference type="SUPFAM" id="SSF53335">
    <property type="entry name" value="S-adenosyl-L-methionine-dependent methyltransferases"/>
    <property type="match status" value="1"/>
</dbReference>
<dbReference type="GO" id="GO:0008168">
    <property type="term" value="F:methyltransferase activity"/>
    <property type="evidence" value="ECO:0007669"/>
    <property type="project" value="TreeGrafter"/>
</dbReference>
<gene>
    <name evidence="3" type="ORF">FOXB_15447</name>
</gene>
<evidence type="ECO:0000256" key="2">
    <source>
        <dbReference type="SAM" id="MobiDB-lite"/>
    </source>
</evidence>
<dbReference type="PANTHER" id="PTHR43591:SF10">
    <property type="entry name" value="ABC TRANSMEMBRANE TYPE-1 DOMAIN-CONTAINING PROTEIN-RELATED"/>
    <property type="match status" value="1"/>
</dbReference>
<evidence type="ECO:0008006" key="4">
    <source>
        <dbReference type="Google" id="ProtNLM"/>
    </source>
</evidence>
<comment type="similarity">
    <text evidence="1">Belongs to the methyltransferase superfamily. LaeA methyltransferase family.</text>
</comment>
<dbReference type="Gene3D" id="3.40.50.150">
    <property type="entry name" value="Vaccinia Virus protein VP39"/>
    <property type="match status" value="1"/>
</dbReference>
<dbReference type="InterPro" id="IPR029063">
    <property type="entry name" value="SAM-dependent_MTases_sf"/>
</dbReference>
<dbReference type="AlphaFoldDB" id="F9G9W5"/>
<evidence type="ECO:0000256" key="1">
    <source>
        <dbReference type="ARBA" id="ARBA00038158"/>
    </source>
</evidence>
<name>F9G9W5_FUSOF</name>
<dbReference type="STRING" id="660025.F9G9W5"/>
<dbReference type="PANTHER" id="PTHR43591">
    <property type="entry name" value="METHYLTRANSFERASE"/>
    <property type="match status" value="1"/>
</dbReference>
<reference evidence="3" key="1">
    <citation type="journal article" date="2012" name="Mol. Plant Microbe Interact.">
        <title>A highly conserved effector in Fusarium oxysporum is required for full virulence on Arabidopsis.</title>
        <authorList>
            <person name="Thatcher L.F."/>
            <person name="Gardiner D.M."/>
            <person name="Kazan K."/>
            <person name="Manners J."/>
        </authorList>
    </citation>
    <scope>NUCLEOTIDE SEQUENCE [LARGE SCALE GENOMIC DNA]</scope>
    <source>
        <strain evidence="3">Fo5176</strain>
    </source>
</reference>
<comment type="caution">
    <text evidence="3">The sequence shown here is derived from an EMBL/GenBank/DDBJ whole genome shotgun (WGS) entry which is preliminary data.</text>
</comment>
<dbReference type="OrthoDB" id="2013972at2759"/>
<proteinExistence type="inferred from homology"/>
<sequence>MTDQQLRDTPTATATSSPSFLTDSPPAAAPAAPSSPAPQAELIPAEDPEDTSDIDRYEIDSALGSDAASFMYPDSVTASILEYRTIQGRTYHSDRYASEYVMPNDEQQLQSVDITHHYLTMLLDNNLFLAPIPPHVQRVLDVGTGSGIWAMQVSLPTDFADAYPSAQVIGSDLSPTQPEWVPPNVHFEIADATLTWPWKDNYFDFIHIRYLFGSVQDWPALFQEAYRCCAPGGWVQSCEADIHFYSDDGTTDSEPALQKWADLYEKGGAETGRTFFLQQEALQERSITEAGFTDVRIFDYKLPVGGWTNNRKLSELGEYVRLTLENDLEGYTLYLWHNVLNWPREEYPQFLAAMRKVIGNRRVHGYMMVRHALEQDLCTSTRRDGSVGQCSLAIAQMLQLPQQHVNITASSSLPGQAPASNEKEK</sequence>
<dbReference type="EMBL" id="AFQF01003864">
    <property type="protein sequence ID" value="EGU74057.1"/>
    <property type="molecule type" value="Genomic_DNA"/>
</dbReference>
<feature type="region of interest" description="Disordered" evidence="2">
    <location>
        <begin position="1"/>
        <end position="52"/>
    </location>
</feature>
<organism evidence="3">
    <name type="scientific">Fusarium oxysporum (strain Fo5176)</name>
    <name type="common">Fusarium vascular wilt</name>
    <dbReference type="NCBI Taxonomy" id="660025"/>
    <lineage>
        <taxon>Eukaryota</taxon>
        <taxon>Fungi</taxon>
        <taxon>Dikarya</taxon>
        <taxon>Ascomycota</taxon>
        <taxon>Pezizomycotina</taxon>
        <taxon>Sordariomycetes</taxon>
        <taxon>Hypocreomycetidae</taxon>
        <taxon>Hypocreales</taxon>
        <taxon>Nectriaceae</taxon>
        <taxon>Fusarium</taxon>
        <taxon>Fusarium oxysporum species complex</taxon>
    </lineage>
</organism>